<dbReference type="STRING" id="70415.A0A5S6QYT4"/>
<dbReference type="CDD" id="cd09271">
    <property type="entry name" value="RNase_H2-C"/>
    <property type="match status" value="1"/>
</dbReference>
<reference evidence="2" key="1">
    <citation type="submission" date="2019-12" db="UniProtKB">
        <authorList>
            <consortium name="WormBaseParasite"/>
        </authorList>
    </citation>
    <scope>IDENTIFICATION</scope>
</reference>
<dbReference type="Pfam" id="PF08615">
    <property type="entry name" value="RNase_H2_suC"/>
    <property type="match status" value="1"/>
</dbReference>
<sequence length="112" mass="12443">MDTARVHSLPVKISYDGSARVETYFDSTRVRLEDGTETATFRGRPLNGVTACLPDNYRLFVTENTSKGDTVRLTALKEAQQFNVWSLDTNPEAAKVLKALTWLDVANDVFGS</sequence>
<dbReference type="Gene3D" id="2.40.128.680">
    <property type="match status" value="1"/>
</dbReference>
<evidence type="ECO:0000313" key="2">
    <source>
        <dbReference type="WBParaSite" id="TMUE_3000012415.1"/>
    </source>
</evidence>
<keyword evidence="1" id="KW-1185">Reference proteome</keyword>
<dbReference type="Proteomes" id="UP000046395">
    <property type="component" value="Unassembled WGS sequence"/>
</dbReference>
<dbReference type="WBParaSite" id="TMUE_3000012415.1">
    <property type="protein sequence ID" value="TMUE_3000012415.1"/>
    <property type="gene ID" value="WBGene00301556"/>
</dbReference>
<dbReference type="GO" id="GO:0032299">
    <property type="term" value="C:ribonuclease H2 complex"/>
    <property type="evidence" value="ECO:0007669"/>
    <property type="project" value="InterPro"/>
</dbReference>
<dbReference type="GO" id="GO:0006401">
    <property type="term" value="P:RNA catabolic process"/>
    <property type="evidence" value="ECO:0007669"/>
    <property type="project" value="InterPro"/>
</dbReference>
<dbReference type="PANTHER" id="PTHR47204:SF1">
    <property type="entry name" value="RIBONUCLEASE H2 SUBUNIT C"/>
    <property type="match status" value="1"/>
</dbReference>
<dbReference type="PANTHER" id="PTHR47204">
    <property type="entry name" value="OS02G0168900 PROTEIN"/>
    <property type="match status" value="1"/>
</dbReference>
<dbReference type="AlphaFoldDB" id="A0A5S6QYT4"/>
<protein>
    <submittedName>
        <fullName evidence="2">Ribonuclease H2 subunit C</fullName>
    </submittedName>
</protein>
<dbReference type="InterPro" id="IPR013924">
    <property type="entry name" value="RNase_H2_suC"/>
</dbReference>
<proteinExistence type="predicted"/>
<evidence type="ECO:0000313" key="1">
    <source>
        <dbReference type="Proteomes" id="UP000046395"/>
    </source>
</evidence>
<accession>A0A5S6QYT4</accession>
<organism evidence="1 2">
    <name type="scientific">Trichuris muris</name>
    <name type="common">Mouse whipworm</name>
    <dbReference type="NCBI Taxonomy" id="70415"/>
    <lineage>
        <taxon>Eukaryota</taxon>
        <taxon>Metazoa</taxon>
        <taxon>Ecdysozoa</taxon>
        <taxon>Nematoda</taxon>
        <taxon>Enoplea</taxon>
        <taxon>Dorylaimia</taxon>
        <taxon>Trichinellida</taxon>
        <taxon>Trichuridae</taxon>
        <taxon>Trichuris</taxon>
    </lineage>
</organism>
<name>A0A5S6QYT4_TRIMR</name>